<sequence length="358" mass="39548">MSKQQQKSALSESESKPASGNVSAESAKKIRNFRKNRSSEKELLKGLLEGNKTALGRGITLIESNQKSHQKQAEFLIEGALPHAQKSIRIGITGVPGVGKSTFIESFGSYLIEKGKKVAVLAVDPSSSVSHGSILGDKTRMEKLVTEKNAFIRPSPSGDSLGGVARKTRESIILCEAAGFDVILIETVGVGQSETTVHSMTDFFLLLKLAGAGDELQGIKRGIVEMADAIVINKADGDNQKAARDAKLEFNRALQLYPLKESAWKPEVKLCSALYHEGISDVWEMISDFKEKVDENGFFQHNRLEQNKFWLYQTINDYLKSRFYEDSKVKEELKRQLQLIENNETTAFAAAKHLLSLA</sequence>
<evidence type="ECO:0000313" key="4">
    <source>
        <dbReference type="EMBL" id="MDR5589660.1"/>
    </source>
</evidence>
<protein>
    <submittedName>
        <fullName evidence="4">Methylmalonyl Co-A mutase-associated GTPase MeaB</fullName>
        <ecNumber evidence="4">3.6.5.-</ecNumber>
    </submittedName>
</protein>
<accession>A0ABU1EMP8</accession>
<dbReference type="CDD" id="cd03114">
    <property type="entry name" value="MMAA-like"/>
    <property type="match status" value="1"/>
</dbReference>
<dbReference type="SUPFAM" id="SSF52540">
    <property type="entry name" value="P-loop containing nucleoside triphosphate hydrolases"/>
    <property type="match status" value="1"/>
</dbReference>
<dbReference type="Proteomes" id="UP001257234">
    <property type="component" value="Unassembled WGS sequence"/>
</dbReference>
<dbReference type="InterPro" id="IPR005129">
    <property type="entry name" value="GTPase_ArgK"/>
</dbReference>
<feature type="domain" description="AAA+ ATPase" evidence="3">
    <location>
        <begin position="86"/>
        <end position="254"/>
    </location>
</feature>
<comment type="caution">
    <text evidence="4">The sequence shown here is derived from an EMBL/GenBank/DDBJ whole genome shotgun (WGS) entry which is preliminary data.</text>
</comment>
<dbReference type="Gene3D" id="3.40.50.300">
    <property type="entry name" value="P-loop containing nucleotide triphosphate hydrolases"/>
    <property type="match status" value="1"/>
</dbReference>
<reference evidence="5" key="1">
    <citation type="submission" date="2023-07" db="EMBL/GenBank/DDBJ databases">
        <title>Christiangramia sp. SM2212., a novel bacterium of the family Flavobacteriaceae isolated from the sea sediment.</title>
        <authorList>
            <person name="Wang J."/>
            <person name="Zhang X."/>
        </authorList>
    </citation>
    <scope>NUCLEOTIDE SEQUENCE [LARGE SCALE GENOMIC DNA]</scope>
    <source>
        <strain evidence="5">SM2212</strain>
    </source>
</reference>
<dbReference type="PANTHER" id="PTHR23408:SF3">
    <property type="entry name" value="METHYLMALONIC ACIDURIA TYPE A PROTEIN, MITOCHONDRIAL"/>
    <property type="match status" value="1"/>
</dbReference>
<comment type="similarity">
    <text evidence="1">Belongs to the SIMIBI class G3E GTPase family. ArgK/MeaB subfamily.</text>
</comment>
<keyword evidence="5" id="KW-1185">Reference proteome</keyword>
<dbReference type="RefSeq" id="WP_309560537.1">
    <property type="nucleotide sequence ID" value="NZ_JAVJIU010000001.1"/>
</dbReference>
<dbReference type="Gene3D" id="1.20.5.170">
    <property type="match status" value="1"/>
</dbReference>
<organism evidence="4 5">
    <name type="scientific">Christiangramia sediminicola</name>
    <dbReference type="NCBI Taxonomy" id="3073267"/>
    <lineage>
        <taxon>Bacteria</taxon>
        <taxon>Pseudomonadati</taxon>
        <taxon>Bacteroidota</taxon>
        <taxon>Flavobacteriia</taxon>
        <taxon>Flavobacteriales</taxon>
        <taxon>Flavobacteriaceae</taxon>
        <taxon>Christiangramia</taxon>
    </lineage>
</organism>
<proteinExistence type="inferred from homology"/>
<dbReference type="Gene3D" id="1.10.287.130">
    <property type="match status" value="1"/>
</dbReference>
<dbReference type="NCBIfam" id="NF006958">
    <property type="entry name" value="PRK09435.1"/>
    <property type="match status" value="1"/>
</dbReference>
<dbReference type="NCBIfam" id="TIGR00750">
    <property type="entry name" value="lao"/>
    <property type="match status" value="1"/>
</dbReference>
<feature type="compositionally biased region" description="Polar residues" evidence="2">
    <location>
        <begin position="1"/>
        <end position="24"/>
    </location>
</feature>
<dbReference type="GO" id="GO:0016787">
    <property type="term" value="F:hydrolase activity"/>
    <property type="evidence" value="ECO:0007669"/>
    <property type="project" value="UniProtKB-KW"/>
</dbReference>
<evidence type="ECO:0000256" key="2">
    <source>
        <dbReference type="SAM" id="MobiDB-lite"/>
    </source>
</evidence>
<dbReference type="InterPro" id="IPR003593">
    <property type="entry name" value="AAA+_ATPase"/>
</dbReference>
<dbReference type="EC" id="3.6.5.-" evidence="4"/>
<dbReference type="SMART" id="SM00382">
    <property type="entry name" value="AAA"/>
    <property type="match status" value="1"/>
</dbReference>
<evidence type="ECO:0000256" key="1">
    <source>
        <dbReference type="ARBA" id="ARBA00009625"/>
    </source>
</evidence>
<gene>
    <name evidence="4" type="primary">meaB</name>
    <name evidence="4" type="ORF">RE431_03355</name>
</gene>
<name>A0ABU1EMP8_9FLAO</name>
<evidence type="ECO:0000259" key="3">
    <source>
        <dbReference type="SMART" id="SM00382"/>
    </source>
</evidence>
<keyword evidence="4" id="KW-0378">Hydrolase</keyword>
<dbReference type="InterPro" id="IPR027417">
    <property type="entry name" value="P-loop_NTPase"/>
</dbReference>
<feature type="region of interest" description="Disordered" evidence="2">
    <location>
        <begin position="1"/>
        <end position="34"/>
    </location>
</feature>
<evidence type="ECO:0000313" key="5">
    <source>
        <dbReference type="Proteomes" id="UP001257234"/>
    </source>
</evidence>
<dbReference type="EMBL" id="JAVJIU010000001">
    <property type="protein sequence ID" value="MDR5589660.1"/>
    <property type="molecule type" value="Genomic_DNA"/>
</dbReference>
<dbReference type="PANTHER" id="PTHR23408">
    <property type="entry name" value="METHYLMALONYL-COA MUTASE"/>
    <property type="match status" value="1"/>
</dbReference>
<dbReference type="Pfam" id="PF03308">
    <property type="entry name" value="MeaB"/>
    <property type="match status" value="1"/>
</dbReference>